<feature type="region of interest" description="Disordered" evidence="1">
    <location>
        <begin position="72"/>
        <end position="180"/>
    </location>
</feature>
<dbReference type="OrthoDB" id="10249245at2759"/>
<proteinExistence type="predicted"/>
<sequence length="180" mass="18446">MATADLAVLRTAKQALDEGLLNPEDYDFIKKAFLRAQQIKAGLDAGFIKEEDFVQARDSFLHSLDFALVGNTSSSPTPPAQQGPAFVAPAIRPGSPRAAAAPPPVNARAPPQQPQQAARNSLTQPSAAPPAPPAPVPRLSGATGGGTVPIPTDLPPSSARGSRSTSIATNKAGVEEARGA</sequence>
<evidence type="ECO:0000256" key="1">
    <source>
        <dbReference type="SAM" id="MobiDB-lite"/>
    </source>
</evidence>
<feature type="compositionally biased region" description="Pro residues" evidence="1">
    <location>
        <begin position="127"/>
        <end position="136"/>
    </location>
</feature>
<dbReference type="EMBL" id="PGGS01000268">
    <property type="protein sequence ID" value="PNH05968.1"/>
    <property type="molecule type" value="Genomic_DNA"/>
</dbReference>
<feature type="compositionally biased region" description="Polar residues" evidence="1">
    <location>
        <begin position="159"/>
        <end position="169"/>
    </location>
</feature>
<evidence type="ECO:0000313" key="3">
    <source>
        <dbReference type="Proteomes" id="UP000236333"/>
    </source>
</evidence>
<organism evidence="2 3">
    <name type="scientific">Tetrabaena socialis</name>
    <dbReference type="NCBI Taxonomy" id="47790"/>
    <lineage>
        <taxon>Eukaryota</taxon>
        <taxon>Viridiplantae</taxon>
        <taxon>Chlorophyta</taxon>
        <taxon>core chlorophytes</taxon>
        <taxon>Chlorophyceae</taxon>
        <taxon>CS clade</taxon>
        <taxon>Chlamydomonadales</taxon>
        <taxon>Tetrabaenaceae</taxon>
        <taxon>Tetrabaena</taxon>
    </lineage>
</organism>
<evidence type="ECO:0000313" key="2">
    <source>
        <dbReference type="EMBL" id="PNH05968.1"/>
    </source>
</evidence>
<feature type="compositionally biased region" description="Low complexity" evidence="1">
    <location>
        <begin position="88"/>
        <end position="119"/>
    </location>
</feature>
<gene>
    <name evidence="2" type="ORF">TSOC_007706</name>
</gene>
<comment type="caution">
    <text evidence="2">The sequence shown here is derived from an EMBL/GenBank/DDBJ whole genome shotgun (WGS) entry which is preliminary data.</text>
</comment>
<dbReference type="AlphaFoldDB" id="A0A2J8A0G0"/>
<reference evidence="2 3" key="1">
    <citation type="journal article" date="2017" name="Mol. Biol. Evol.">
        <title>The 4-celled Tetrabaena socialis nuclear genome reveals the essential components for genetic control of cell number at the origin of multicellularity in the volvocine lineage.</title>
        <authorList>
            <person name="Featherston J."/>
            <person name="Arakaki Y."/>
            <person name="Hanschen E.R."/>
            <person name="Ferris P.J."/>
            <person name="Michod R.E."/>
            <person name="Olson B.J.S.C."/>
            <person name="Nozaki H."/>
            <person name="Durand P.M."/>
        </authorList>
    </citation>
    <scope>NUCLEOTIDE SEQUENCE [LARGE SCALE GENOMIC DNA]</scope>
    <source>
        <strain evidence="2 3">NIES-571</strain>
    </source>
</reference>
<name>A0A2J8A0G0_9CHLO</name>
<keyword evidence="3" id="KW-1185">Reference proteome</keyword>
<protein>
    <submittedName>
        <fullName evidence="2">Uncharacterized protein</fullName>
    </submittedName>
</protein>
<accession>A0A2J8A0G0</accession>
<dbReference type="Proteomes" id="UP000236333">
    <property type="component" value="Unassembled WGS sequence"/>
</dbReference>